<dbReference type="STRING" id="652787.SAMN05216490_2955"/>
<reference evidence="1 2" key="1">
    <citation type="submission" date="2016-10" db="EMBL/GenBank/DDBJ databases">
        <authorList>
            <person name="de Groot N.N."/>
        </authorList>
    </citation>
    <scope>NUCLEOTIDE SEQUENCE [LARGE SCALE GENOMIC DNA]</scope>
    <source>
        <strain evidence="1 2">MP1X4</strain>
    </source>
</reference>
<dbReference type="RefSeq" id="WP_157682157.1">
    <property type="nucleotide sequence ID" value="NZ_LT629740.1"/>
</dbReference>
<name>A0A1H1Z5A5_MUCMA</name>
<evidence type="ECO:0000313" key="2">
    <source>
        <dbReference type="Proteomes" id="UP000199679"/>
    </source>
</evidence>
<protein>
    <submittedName>
        <fullName evidence="1">Uncharacterized protein</fullName>
    </submittedName>
</protein>
<gene>
    <name evidence="1" type="ORF">SAMN05216490_2955</name>
</gene>
<sequence length="56" mass="6089">MKKIIIIAVVVLSSVITAFALSRKDEKKDITTLKIQTSDFALKNINAPKSDLATAD</sequence>
<keyword evidence="2" id="KW-1185">Reference proteome</keyword>
<organism evidence="1 2">
    <name type="scientific">Mucilaginibacter mallensis</name>
    <dbReference type="NCBI Taxonomy" id="652787"/>
    <lineage>
        <taxon>Bacteria</taxon>
        <taxon>Pseudomonadati</taxon>
        <taxon>Bacteroidota</taxon>
        <taxon>Sphingobacteriia</taxon>
        <taxon>Sphingobacteriales</taxon>
        <taxon>Sphingobacteriaceae</taxon>
        <taxon>Mucilaginibacter</taxon>
    </lineage>
</organism>
<dbReference type="EMBL" id="LT629740">
    <property type="protein sequence ID" value="SDT28396.1"/>
    <property type="molecule type" value="Genomic_DNA"/>
</dbReference>
<accession>A0A1H1Z5A5</accession>
<dbReference type="AlphaFoldDB" id="A0A1H1Z5A5"/>
<dbReference type="Proteomes" id="UP000199679">
    <property type="component" value="Chromosome I"/>
</dbReference>
<proteinExistence type="predicted"/>
<evidence type="ECO:0000313" key="1">
    <source>
        <dbReference type="EMBL" id="SDT28396.1"/>
    </source>
</evidence>